<dbReference type="GO" id="GO:0016787">
    <property type="term" value="F:hydrolase activity"/>
    <property type="evidence" value="ECO:0007669"/>
    <property type="project" value="UniProtKB-KW"/>
</dbReference>
<dbReference type="KEGG" id="gog:C1280_10975"/>
<dbReference type="SUPFAM" id="SSF53474">
    <property type="entry name" value="alpha/beta-Hydrolases"/>
    <property type="match status" value="1"/>
</dbReference>
<reference evidence="5 6" key="1">
    <citation type="submission" date="2018-01" db="EMBL/GenBank/DDBJ databases">
        <title>G. obscuriglobus.</title>
        <authorList>
            <person name="Franke J."/>
            <person name="Blomberg W."/>
            <person name="Selmecki A."/>
        </authorList>
    </citation>
    <scope>NUCLEOTIDE SEQUENCE [LARGE SCALE GENOMIC DNA]</scope>
    <source>
        <strain evidence="5 6">DSM 5831</strain>
    </source>
</reference>
<organism evidence="5 6">
    <name type="scientific">Gemmata obscuriglobus</name>
    <dbReference type="NCBI Taxonomy" id="114"/>
    <lineage>
        <taxon>Bacteria</taxon>
        <taxon>Pseudomonadati</taxon>
        <taxon>Planctomycetota</taxon>
        <taxon>Planctomycetia</taxon>
        <taxon>Gemmatales</taxon>
        <taxon>Gemmataceae</taxon>
        <taxon>Gemmata</taxon>
    </lineage>
</organism>
<evidence type="ECO:0000256" key="3">
    <source>
        <dbReference type="SAM" id="SignalP"/>
    </source>
</evidence>
<dbReference type="InterPro" id="IPR029058">
    <property type="entry name" value="AB_hydrolase_fold"/>
</dbReference>
<dbReference type="PANTHER" id="PTHR43037">
    <property type="entry name" value="UNNAMED PRODUCT-RELATED"/>
    <property type="match status" value="1"/>
</dbReference>
<dbReference type="InterPro" id="IPR050955">
    <property type="entry name" value="Plant_Biomass_Hydrol_Est"/>
</dbReference>
<feature type="domain" description="Dienelactone hydrolase" evidence="4">
    <location>
        <begin position="356"/>
        <end position="454"/>
    </location>
</feature>
<dbReference type="OrthoDB" id="268356at2"/>
<dbReference type="PANTHER" id="PTHR43037:SF5">
    <property type="entry name" value="FERULOYL ESTERASE"/>
    <property type="match status" value="1"/>
</dbReference>
<evidence type="ECO:0000313" key="5">
    <source>
        <dbReference type="EMBL" id="AWM37485.1"/>
    </source>
</evidence>
<dbReference type="Pfam" id="PF01738">
    <property type="entry name" value="DLH"/>
    <property type="match status" value="1"/>
</dbReference>
<keyword evidence="6" id="KW-1185">Reference proteome</keyword>
<keyword evidence="2 5" id="KW-0378">Hydrolase</keyword>
<dbReference type="Gene3D" id="3.40.50.1820">
    <property type="entry name" value="alpha/beta hydrolase"/>
    <property type="match status" value="1"/>
</dbReference>
<evidence type="ECO:0000313" key="6">
    <source>
        <dbReference type="Proteomes" id="UP000245802"/>
    </source>
</evidence>
<evidence type="ECO:0000256" key="1">
    <source>
        <dbReference type="ARBA" id="ARBA00022729"/>
    </source>
</evidence>
<evidence type="ECO:0000256" key="2">
    <source>
        <dbReference type="ARBA" id="ARBA00022801"/>
    </source>
</evidence>
<dbReference type="AlphaFoldDB" id="A0A2Z3H2Z2"/>
<protein>
    <submittedName>
        <fullName evidence="5">Alpha/beta hydrolase</fullName>
    </submittedName>
</protein>
<proteinExistence type="predicted"/>
<dbReference type="InterPro" id="IPR002925">
    <property type="entry name" value="Dienelactn_hydro"/>
</dbReference>
<dbReference type="Proteomes" id="UP000245802">
    <property type="component" value="Chromosome"/>
</dbReference>
<dbReference type="RefSeq" id="WP_010044087.1">
    <property type="nucleotide sequence ID" value="NZ_CP025958.1"/>
</dbReference>
<name>A0A2Z3H2Z2_9BACT</name>
<keyword evidence="1 3" id="KW-0732">Signal</keyword>
<sequence>MVRVVTTLTAAIALATPVAAQPEPNALLAQRYELGQRVKRFEREWEKRDGTAARARALGHLSKLTQQFFAIQFGEAGRSLDLATFALTTDDEPSNAQLWAWSLYAVPESRVLDGTAKELTVTIAPLYALKGERPKNLEVQLWFTDKQLVTARPDKFPYTVKVPLPALGEFEGLDRKLYFMVESGKELRRSAVGVSQVASAPPRLAALKKAAGAWKSLGTIEQATVRDRAEQLTSVASGAMPETDLPIADLLKNAETMLNGEPFFTPAKAGEFWLSVPLGEKKAAPCRVFVPRGLTPHKPVPVVFALHGAGGSENLFFEGYGAGRVVTECRDRGWVLVAPRSGTAFAGAPPVAKILDQLATRYPLDTKRVFVVGHSMGASQTVELVQKHPGRFAAVAALGGGGTVKDAKPFAEQPTFVGVGNNDFALPAARGLRKALTDGGAKHVTYKEYAGVEHMVIVRAALPDVFALFDERAK</sequence>
<evidence type="ECO:0000259" key="4">
    <source>
        <dbReference type="Pfam" id="PF01738"/>
    </source>
</evidence>
<gene>
    <name evidence="5" type="ORF">C1280_10975</name>
</gene>
<dbReference type="EMBL" id="CP025958">
    <property type="protein sequence ID" value="AWM37485.1"/>
    <property type="molecule type" value="Genomic_DNA"/>
</dbReference>
<feature type="chain" id="PRO_5016436171" evidence="3">
    <location>
        <begin position="21"/>
        <end position="474"/>
    </location>
</feature>
<accession>A0A2Z3H2Z2</accession>
<feature type="signal peptide" evidence="3">
    <location>
        <begin position="1"/>
        <end position="20"/>
    </location>
</feature>